<dbReference type="Pfam" id="PF05170">
    <property type="entry name" value="AsmA"/>
    <property type="match status" value="2"/>
</dbReference>
<dbReference type="PANTHER" id="PTHR30441:SF4">
    <property type="entry name" value="PROTEIN ASMA"/>
    <property type="match status" value="1"/>
</dbReference>
<feature type="domain" description="AsmA" evidence="2">
    <location>
        <begin position="18"/>
        <end position="178"/>
    </location>
</feature>
<evidence type="ECO:0000259" key="2">
    <source>
        <dbReference type="Pfam" id="PF05170"/>
    </source>
</evidence>
<proteinExistence type="predicted"/>
<dbReference type="PANTHER" id="PTHR30441">
    <property type="entry name" value="DUF748 DOMAIN-CONTAINING PROTEIN"/>
    <property type="match status" value="1"/>
</dbReference>
<protein>
    <submittedName>
        <fullName evidence="3">AsmA family protein</fullName>
    </submittedName>
</protein>
<keyword evidence="4" id="KW-1185">Reference proteome</keyword>
<accession>A0ABU8VHC2</accession>
<sequence length="681" mass="71945">MADTPHVTDPKRSGRGWRIAGIVLVVIVLLLVAAAIGLRMAFPPARISALLAEQVTAATGRVFRIDGDLSIRLLPTIAVRAEDVALANAQWGSRPDMFRFRRAAFEVSLRDLLDRRIRILSIEVDGADVLLETDGAGRYNWQMAPRAPSTGNASAPPLALDRLVLSQVHIGYRDAGKGTSSEIDIESLELQARADLDRLTAALRLGPQHWTVEGDIGHPAMLLAGTDEWPFNLRFATGGALMTANGSMGVGPRTGTLSARLTVRADNTRALSQLPQLSKFAAALPMPVEASADLQRNRDEWRFDALTLSLAGQLMKGRVTWMATQPTASLDVALSGAEIDLGKWGVGRSASKPASAETGSRKPVFGDVPLITFESLPPFALRIALGVDRLTVPGLPMLSGVKARAVSEKGRLTIEPVSFGAAGGEIKGSLSIASSHGAAPRTEVQLTARSLSVDALDELWSGGKQFKGGRASLAAKLSMTGRTPRSLAASSNGDVQFSVRDVALAGRAAALDRGIVARLVDVLLPKQASREDLVVQCAVARLPLRNGVAPIDRSIAMETRQIAVAAIGQVDLAKQTIELEFRPRVKKGLDLNPGSLVQLMLLKGPLESPELSIDPKGTVRQAATYGVAAATGGLSLLAPALLGDAGVATDCGLDGGAAKGGKASQPEGRKFRLLRPFESMR</sequence>
<evidence type="ECO:0000313" key="3">
    <source>
        <dbReference type="EMBL" id="MEJ8812701.1"/>
    </source>
</evidence>
<keyword evidence="1" id="KW-0472">Membrane</keyword>
<name>A0ABU8VHC2_9BURK</name>
<organism evidence="3 4">
    <name type="scientific">Variovorax ureilyticus</name>
    <dbReference type="NCBI Taxonomy" id="1836198"/>
    <lineage>
        <taxon>Bacteria</taxon>
        <taxon>Pseudomonadati</taxon>
        <taxon>Pseudomonadota</taxon>
        <taxon>Betaproteobacteria</taxon>
        <taxon>Burkholderiales</taxon>
        <taxon>Comamonadaceae</taxon>
        <taxon>Variovorax</taxon>
    </lineage>
</organism>
<feature type="domain" description="AsmA" evidence="2">
    <location>
        <begin position="382"/>
        <end position="548"/>
    </location>
</feature>
<reference evidence="3 4" key="1">
    <citation type="submission" date="2024-03" db="EMBL/GenBank/DDBJ databases">
        <title>Novel species of the genus Variovorax.</title>
        <authorList>
            <person name="Liu Q."/>
            <person name="Xin Y.-H."/>
        </authorList>
    </citation>
    <scope>NUCLEOTIDE SEQUENCE [LARGE SCALE GENOMIC DNA]</scope>
    <source>
        <strain evidence="3 4">KACC 18899</strain>
    </source>
</reference>
<evidence type="ECO:0000256" key="1">
    <source>
        <dbReference type="SAM" id="Phobius"/>
    </source>
</evidence>
<feature type="transmembrane region" description="Helical" evidence="1">
    <location>
        <begin position="21"/>
        <end position="42"/>
    </location>
</feature>
<evidence type="ECO:0000313" key="4">
    <source>
        <dbReference type="Proteomes" id="UP001365846"/>
    </source>
</evidence>
<keyword evidence="1" id="KW-0812">Transmembrane</keyword>
<dbReference type="EMBL" id="JBBKZU010000006">
    <property type="protein sequence ID" value="MEJ8812701.1"/>
    <property type="molecule type" value="Genomic_DNA"/>
</dbReference>
<dbReference type="InterPro" id="IPR052894">
    <property type="entry name" value="AsmA-related"/>
</dbReference>
<dbReference type="RefSeq" id="WP_340357942.1">
    <property type="nucleotide sequence ID" value="NZ_JBBKZU010000006.1"/>
</dbReference>
<comment type="caution">
    <text evidence="3">The sequence shown here is derived from an EMBL/GenBank/DDBJ whole genome shotgun (WGS) entry which is preliminary data.</text>
</comment>
<gene>
    <name evidence="3" type="ORF">WKW77_16565</name>
</gene>
<dbReference type="Proteomes" id="UP001365846">
    <property type="component" value="Unassembled WGS sequence"/>
</dbReference>
<keyword evidence="1" id="KW-1133">Transmembrane helix</keyword>
<dbReference type="InterPro" id="IPR007844">
    <property type="entry name" value="AsmA"/>
</dbReference>